<dbReference type="EMBL" id="CM034389">
    <property type="protein sequence ID" value="KAJ0182277.1"/>
    <property type="molecule type" value="Genomic_DNA"/>
</dbReference>
<evidence type="ECO:0000313" key="1">
    <source>
        <dbReference type="EMBL" id="KAJ0182277.1"/>
    </source>
</evidence>
<accession>A0ACC1DF92</accession>
<keyword evidence="2" id="KW-1185">Reference proteome</keyword>
<gene>
    <name evidence="1" type="ORF">K1T71_001646</name>
</gene>
<proteinExistence type="predicted"/>
<dbReference type="Proteomes" id="UP000824533">
    <property type="component" value="Linkage Group LG03"/>
</dbReference>
<comment type="caution">
    <text evidence="1">The sequence shown here is derived from an EMBL/GenBank/DDBJ whole genome shotgun (WGS) entry which is preliminary data.</text>
</comment>
<organism evidence="1 2">
    <name type="scientific">Dendrolimus kikuchii</name>
    <dbReference type="NCBI Taxonomy" id="765133"/>
    <lineage>
        <taxon>Eukaryota</taxon>
        <taxon>Metazoa</taxon>
        <taxon>Ecdysozoa</taxon>
        <taxon>Arthropoda</taxon>
        <taxon>Hexapoda</taxon>
        <taxon>Insecta</taxon>
        <taxon>Pterygota</taxon>
        <taxon>Neoptera</taxon>
        <taxon>Endopterygota</taxon>
        <taxon>Lepidoptera</taxon>
        <taxon>Glossata</taxon>
        <taxon>Ditrysia</taxon>
        <taxon>Bombycoidea</taxon>
        <taxon>Lasiocampidae</taxon>
        <taxon>Dendrolimus</taxon>
    </lineage>
</organism>
<sequence>MRASIQIIANIQFKGKIICYLRLTACNPLRAPLLIGFSGWCEQTLSSCRHDITLVDALVLGDNAALTLCGRPAIPSSASIRRTTHHSTTGNRTSTIRKTGSSYVLHENSIIYSYTCQHYRNNSKR</sequence>
<name>A0ACC1DF92_9NEOP</name>
<reference evidence="1 2" key="1">
    <citation type="journal article" date="2021" name="Front. Genet.">
        <title>Chromosome-Level Genome Assembly Reveals Significant Gene Expansion in the Toll and IMD Signaling Pathways of Dendrolimus kikuchii.</title>
        <authorList>
            <person name="Zhou J."/>
            <person name="Wu P."/>
            <person name="Xiong Z."/>
            <person name="Liu N."/>
            <person name="Zhao N."/>
            <person name="Ji M."/>
            <person name="Qiu Y."/>
            <person name="Yang B."/>
        </authorList>
    </citation>
    <scope>NUCLEOTIDE SEQUENCE [LARGE SCALE GENOMIC DNA]</scope>
    <source>
        <strain evidence="1">Ann1</strain>
    </source>
</reference>
<protein>
    <submittedName>
        <fullName evidence="1">Uncharacterized protein</fullName>
    </submittedName>
</protein>
<evidence type="ECO:0000313" key="2">
    <source>
        <dbReference type="Proteomes" id="UP000824533"/>
    </source>
</evidence>